<dbReference type="EMBL" id="FNHU01000018">
    <property type="protein sequence ID" value="SDN21228.1"/>
    <property type="molecule type" value="Genomic_DNA"/>
</dbReference>
<dbReference type="SMART" id="SM00354">
    <property type="entry name" value="HTH_LACI"/>
    <property type="match status" value="1"/>
</dbReference>
<protein>
    <submittedName>
        <fullName evidence="5">Transcriptional regulator, LacI family</fullName>
    </submittedName>
</protein>
<dbReference type="Proteomes" id="UP000199671">
    <property type="component" value="Unassembled WGS sequence"/>
</dbReference>
<dbReference type="InterPro" id="IPR000843">
    <property type="entry name" value="HTH_LacI"/>
</dbReference>
<keyword evidence="2" id="KW-0238">DNA-binding</keyword>
<evidence type="ECO:0000259" key="4">
    <source>
        <dbReference type="PROSITE" id="PS50932"/>
    </source>
</evidence>
<dbReference type="PANTHER" id="PTHR30146:SF153">
    <property type="entry name" value="LACTOSE OPERON REPRESSOR"/>
    <property type="match status" value="1"/>
</dbReference>
<name>A0A1G9ZIS6_9ACTO</name>
<dbReference type="InterPro" id="IPR010982">
    <property type="entry name" value="Lambda_DNA-bd_dom_sf"/>
</dbReference>
<organism evidence="5 6">
    <name type="scientific">Actinomyces ruminicola</name>
    <dbReference type="NCBI Taxonomy" id="332524"/>
    <lineage>
        <taxon>Bacteria</taxon>
        <taxon>Bacillati</taxon>
        <taxon>Actinomycetota</taxon>
        <taxon>Actinomycetes</taxon>
        <taxon>Actinomycetales</taxon>
        <taxon>Actinomycetaceae</taxon>
        <taxon>Actinomyces</taxon>
    </lineage>
</organism>
<evidence type="ECO:0000313" key="6">
    <source>
        <dbReference type="Proteomes" id="UP000199671"/>
    </source>
</evidence>
<dbReference type="SUPFAM" id="SSF53822">
    <property type="entry name" value="Periplasmic binding protein-like I"/>
    <property type="match status" value="1"/>
</dbReference>
<evidence type="ECO:0000256" key="2">
    <source>
        <dbReference type="ARBA" id="ARBA00023125"/>
    </source>
</evidence>
<accession>A0A1G9ZIS6</accession>
<proteinExistence type="predicted"/>
<dbReference type="AlphaFoldDB" id="A0A1G9ZIS6"/>
<keyword evidence="3" id="KW-0804">Transcription</keyword>
<dbReference type="Pfam" id="PF00356">
    <property type="entry name" value="LacI"/>
    <property type="match status" value="1"/>
</dbReference>
<dbReference type="PROSITE" id="PS50932">
    <property type="entry name" value="HTH_LACI_2"/>
    <property type="match status" value="1"/>
</dbReference>
<dbReference type="GO" id="GO:0000976">
    <property type="term" value="F:transcription cis-regulatory region binding"/>
    <property type="evidence" value="ECO:0007669"/>
    <property type="project" value="TreeGrafter"/>
</dbReference>
<evidence type="ECO:0000256" key="3">
    <source>
        <dbReference type="ARBA" id="ARBA00023163"/>
    </source>
</evidence>
<dbReference type="CDD" id="cd01392">
    <property type="entry name" value="HTH_LacI"/>
    <property type="match status" value="1"/>
</dbReference>
<gene>
    <name evidence="5" type="ORF">SAMN04487766_1189</name>
</gene>
<dbReference type="InterPro" id="IPR046335">
    <property type="entry name" value="LacI/GalR-like_sensor"/>
</dbReference>
<dbReference type="OrthoDB" id="9785139at2"/>
<reference evidence="5 6" key="1">
    <citation type="submission" date="2016-10" db="EMBL/GenBank/DDBJ databases">
        <authorList>
            <person name="de Groot N.N."/>
        </authorList>
    </citation>
    <scope>NUCLEOTIDE SEQUENCE [LARGE SCALE GENOMIC DNA]</scope>
    <source>
        <strain evidence="5 6">KPR-7B</strain>
    </source>
</reference>
<dbReference type="GO" id="GO:0003700">
    <property type="term" value="F:DNA-binding transcription factor activity"/>
    <property type="evidence" value="ECO:0007669"/>
    <property type="project" value="TreeGrafter"/>
</dbReference>
<dbReference type="Gene3D" id="3.40.50.2300">
    <property type="match status" value="2"/>
</dbReference>
<dbReference type="SUPFAM" id="SSF47413">
    <property type="entry name" value="lambda repressor-like DNA-binding domains"/>
    <property type="match status" value="1"/>
</dbReference>
<dbReference type="Pfam" id="PF13377">
    <property type="entry name" value="Peripla_BP_3"/>
    <property type="match status" value="1"/>
</dbReference>
<evidence type="ECO:0000256" key="1">
    <source>
        <dbReference type="ARBA" id="ARBA00023015"/>
    </source>
</evidence>
<feature type="domain" description="HTH lacI-type" evidence="4">
    <location>
        <begin position="9"/>
        <end position="63"/>
    </location>
</feature>
<evidence type="ECO:0000313" key="5">
    <source>
        <dbReference type="EMBL" id="SDN21228.1"/>
    </source>
</evidence>
<sequence>MPARRRRQVSMADVARQAGVSAQTVSRVSNGYEGVVPETRERVVAAMRELGYRPNAAARALKRGSFRNIGVVMFDLTATGNTSTLAAISESASAHGYTVTLLAPQARTTASVSGAFDRLHELLVDGVILVMESMPDDSEDASFTIPDVEHLVVVDSALGPDHAVVDTDQAAGTRSAVEHLLALGHETVHHITGPAHSYSAQRREKAWREVLTETGRRVPEPAHGDWSAGSGYRAAHTLLEDPTCTAVFCANDEMSLGLLHAAQDLGRRVPEDLSVVGFDDIPLAADFAPPLTTVHQDFAGMGRACMARLVRMMNTGVAETGQELVPTSLVVRASTAAPQRS</sequence>
<dbReference type="Gene3D" id="1.10.260.40">
    <property type="entry name" value="lambda repressor-like DNA-binding domains"/>
    <property type="match status" value="1"/>
</dbReference>
<dbReference type="CDD" id="cd01574">
    <property type="entry name" value="PBP1_LacI"/>
    <property type="match status" value="1"/>
</dbReference>
<dbReference type="RefSeq" id="WP_092612601.1">
    <property type="nucleotide sequence ID" value="NZ_FNHU01000018.1"/>
</dbReference>
<dbReference type="InterPro" id="IPR028082">
    <property type="entry name" value="Peripla_BP_I"/>
</dbReference>
<keyword evidence="1" id="KW-0805">Transcription regulation</keyword>
<dbReference type="PANTHER" id="PTHR30146">
    <property type="entry name" value="LACI-RELATED TRANSCRIPTIONAL REPRESSOR"/>
    <property type="match status" value="1"/>
</dbReference>